<comment type="cofactor">
    <cofactor evidence="9">
        <name>FAD</name>
        <dbReference type="ChEBI" id="CHEBI:57692"/>
    </cofactor>
    <text evidence="9">Binds 1 FAD per subunit.</text>
</comment>
<evidence type="ECO:0000256" key="1">
    <source>
        <dbReference type="ARBA" id="ARBA00007532"/>
    </source>
</evidence>
<comment type="similarity">
    <text evidence="1 11">Belongs to the class-I pyridine nucleotide-disulfide oxidoreductase family.</text>
</comment>
<dbReference type="PANTHER" id="PTHR43014:SF4">
    <property type="entry name" value="PYRIDINE NUCLEOTIDE-DISULFIDE OXIDOREDUCTASE RCLA-RELATED"/>
    <property type="match status" value="1"/>
</dbReference>
<evidence type="ECO:0000256" key="3">
    <source>
        <dbReference type="ARBA" id="ARBA00022827"/>
    </source>
</evidence>
<dbReference type="InterPro" id="IPR004099">
    <property type="entry name" value="Pyr_nucl-diS_OxRdtase_dimer"/>
</dbReference>
<dbReference type="GO" id="GO:0016668">
    <property type="term" value="F:oxidoreductase activity, acting on a sulfur group of donors, NAD(P) as acceptor"/>
    <property type="evidence" value="ECO:0007669"/>
    <property type="project" value="InterPro"/>
</dbReference>
<evidence type="ECO:0000256" key="8">
    <source>
        <dbReference type="PIRSR" id="PIRSR000350-2"/>
    </source>
</evidence>
<protein>
    <submittedName>
        <fullName evidence="14">Pyridine nucleotide-disulfide oxidoreductase family protein</fullName>
    </submittedName>
</protein>
<evidence type="ECO:0000256" key="7">
    <source>
        <dbReference type="ARBA" id="ARBA00023284"/>
    </source>
</evidence>
<keyword evidence="9" id="KW-0547">Nucleotide-binding</keyword>
<dbReference type="GO" id="GO:0050660">
    <property type="term" value="F:flavin adenine dinucleotide binding"/>
    <property type="evidence" value="ECO:0007669"/>
    <property type="project" value="TreeGrafter"/>
</dbReference>
<dbReference type="FunFam" id="3.30.390.30:FF:000001">
    <property type="entry name" value="Dihydrolipoyl dehydrogenase"/>
    <property type="match status" value="1"/>
</dbReference>
<dbReference type="Gene3D" id="3.30.390.30">
    <property type="match status" value="1"/>
</dbReference>
<feature type="domain" description="FAD/NAD(P)-binding" evidence="13">
    <location>
        <begin position="8"/>
        <end position="303"/>
    </location>
</feature>
<feature type="disulfide bond" description="Redox-active" evidence="10">
    <location>
        <begin position="44"/>
        <end position="49"/>
    </location>
</feature>
<feature type="active site" description="Proton acceptor" evidence="8">
    <location>
        <position position="428"/>
    </location>
</feature>
<dbReference type="Pfam" id="PF07992">
    <property type="entry name" value="Pyr_redox_2"/>
    <property type="match status" value="1"/>
</dbReference>
<organism evidence="14 15">
    <name type="scientific">Ligilactobacillus ceti DSM 22408</name>
    <dbReference type="NCBI Taxonomy" id="1122146"/>
    <lineage>
        <taxon>Bacteria</taxon>
        <taxon>Bacillati</taxon>
        <taxon>Bacillota</taxon>
        <taxon>Bacilli</taxon>
        <taxon>Lactobacillales</taxon>
        <taxon>Lactobacillaceae</taxon>
        <taxon>Ligilactobacillus</taxon>
    </lineage>
</organism>
<keyword evidence="3 9" id="KW-0274">FAD</keyword>
<feature type="binding site" evidence="9">
    <location>
        <position position="253"/>
    </location>
    <ligand>
        <name>NAD(+)</name>
        <dbReference type="ChEBI" id="CHEBI:57540"/>
    </ligand>
</feature>
<reference evidence="14 15" key="1">
    <citation type="journal article" date="2015" name="Genome Announc.">
        <title>Expanding the biotechnology potential of lactobacilli through comparative genomics of 213 strains and associated genera.</title>
        <authorList>
            <person name="Sun Z."/>
            <person name="Harris H.M."/>
            <person name="McCann A."/>
            <person name="Guo C."/>
            <person name="Argimon S."/>
            <person name="Zhang W."/>
            <person name="Yang X."/>
            <person name="Jeffery I.B."/>
            <person name="Cooney J.C."/>
            <person name="Kagawa T.F."/>
            <person name="Liu W."/>
            <person name="Song Y."/>
            <person name="Salvetti E."/>
            <person name="Wrobel A."/>
            <person name="Rasinkangas P."/>
            <person name="Parkhill J."/>
            <person name="Rea M.C."/>
            <person name="O'Sullivan O."/>
            <person name="Ritari J."/>
            <person name="Douillard F.P."/>
            <person name="Paul Ross R."/>
            <person name="Yang R."/>
            <person name="Briner A.E."/>
            <person name="Felis G.E."/>
            <person name="de Vos W.M."/>
            <person name="Barrangou R."/>
            <person name="Klaenhammer T.R."/>
            <person name="Caufield P.W."/>
            <person name="Cui Y."/>
            <person name="Zhang H."/>
            <person name="O'Toole P.W."/>
        </authorList>
    </citation>
    <scope>NUCLEOTIDE SEQUENCE [LARGE SCALE GENOMIC DNA]</scope>
    <source>
        <strain evidence="14 15">DSM 22408</strain>
    </source>
</reference>
<evidence type="ECO:0000259" key="12">
    <source>
        <dbReference type="Pfam" id="PF02852"/>
    </source>
</evidence>
<dbReference type="PROSITE" id="PS00076">
    <property type="entry name" value="PYRIDINE_REDOX_1"/>
    <property type="match status" value="1"/>
</dbReference>
<keyword evidence="9" id="KW-0520">NAD</keyword>
<dbReference type="STRING" id="1122146.IV53_GL000786"/>
<evidence type="ECO:0000256" key="5">
    <source>
        <dbReference type="ARBA" id="ARBA00023002"/>
    </source>
</evidence>
<sequence length="441" mass="48907">MEYQVKNLIIGFGKGGKTLAGKLANQGEPVVIIEKSNQMYGGTCINVGCLPSKKLILQGEQQVPFPEAVHDKNQMTSFLRDKNYHLLADQDLITVIDGKARFLADHLVEVLQPDGSKINYQAERIFINTGSTPFMVPIPGLAASKYRIDSTQAMDLTKAPQHLVIIGGGYIGLEFASMFQHYGSKVTVLDHNNVFIPREDRDVADAVYHDMIAEKIDIKMNVLIKKVNQDIITFEQDGKLHTITADKILVATGRRPNTAELGLENTNIATDQTGSIVVADDLQTTVPSVWALGDVKGGPQFTYISLDDQRIVVDQLFGKKEYKLSDRTLVPYSVFLTPPLSRIGLNEQDAKAQGIEYKLFKLAVAAIPKARVMNETRGIFKILVDPKTDLILGATIYAVESHEVINLITLAMQNNLPYQILRDQIYTHPTMTEALNDVLKD</sequence>
<dbReference type="Proteomes" id="UP000051500">
    <property type="component" value="Unassembled WGS sequence"/>
</dbReference>
<feature type="binding site" evidence="9">
    <location>
        <position position="294"/>
    </location>
    <ligand>
        <name>FAD</name>
        <dbReference type="ChEBI" id="CHEBI:57692"/>
    </ligand>
</feature>
<dbReference type="InterPro" id="IPR023753">
    <property type="entry name" value="FAD/NAD-binding_dom"/>
</dbReference>
<dbReference type="SUPFAM" id="SSF55424">
    <property type="entry name" value="FAD/NAD-linked reductases, dimerisation (C-terminal) domain"/>
    <property type="match status" value="1"/>
</dbReference>
<evidence type="ECO:0000313" key="14">
    <source>
        <dbReference type="EMBL" id="KRN88816.1"/>
    </source>
</evidence>
<dbReference type="SUPFAM" id="SSF51905">
    <property type="entry name" value="FAD/NAD(P)-binding domain"/>
    <property type="match status" value="1"/>
</dbReference>
<dbReference type="AlphaFoldDB" id="A0A0R2KHF9"/>
<feature type="binding site" evidence="9">
    <location>
        <position position="53"/>
    </location>
    <ligand>
        <name>FAD</name>
        <dbReference type="ChEBI" id="CHEBI:57692"/>
    </ligand>
</feature>
<dbReference type="InterPro" id="IPR016156">
    <property type="entry name" value="FAD/NAD-linked_Rdtase_dimer_sf"/>
</dbReference>
<evidence type="ECO:0000256" key="9">
    <source>
        <dbReference type="PIRSR" id="PIRSR000350-3"/>
    </source>
</evidence>
<comment type="caution">
    <text evidence="14">The sequence shown here is derived from an EMBL/GenBank/DDBJ whole genome shotgun (WGS) entry which is preliminary data.</text>
</comment>
<dbReference type="PATRIC" id="fig|1122146.4.peg.816"/>
<dbReference type="RefSeq" id="WP_027107219.1">
    <property type="nucleotide sequence ID" value="NZ_JQBZ01000025.1"/>
</dbReference>
<keyword evidence="7 11" id="KW-0676">Redox-active center</keyword>
<name>A0A0R2KHF9_9LACO</name>
<evidence type="ECO:0000259" key="13">
    <source>
        <dbReference type="Pfam" id="PF07992"/>
    </source>
</evidence>
<dbReference type="PRINTS" id="PR00368">
    <property type="entry name" value="FADPNR"/>
</dbReference>
<evidence type="ECO:0000256" key="11">
    <source>
        <dbReference type="RuleBase" id="RU003691"/>
    </source>
</evidence>
<evidence type="ECO:0000256" key="4">
    <source>
        <dbReference type="ARBA" id="ARBA00022857"/>
    </source>
</evidence>
<feature type="domain" description="Pyridine nucleotide-disulphide oxidoreductase dimerisation" evidence="12">
    <location>
        <begin position="330"/>
        <end position="436"/>
    </location>
</feature>
<dbReference type="GO" id="GO:0003955">
    <property type="term" value="F:NAD(P)H dehydrogenase (quinone) activity"/>
    <property type="evidence" value="ECO:0007669"/>
    <property type="project" value="TreeGrafter"/>
</dbReference>
<dbReference type="PRINTS" id="PR00411">
    <property type="entry name" value="PNDRDTASEI"/>
</dbReference>
<dbReference type="Gene3D" id="3.50.50.60">
    <property type="entry name" value="FAD/NAD(P)-binding domain"/>
    <property type="match status" value="2"/>
</dbReference>
<dbReference type="InterPro" id="IPR001100">
    <property type="entry name" value="Pyr_nuc-diS_OxRdtase"/>
</dbReference>
<proteinExistence type="inferred from homology"/>
<keyword evidence="4" id="KW-0521">NADP</keyword>
<dbReference type="InterPro" id="IPR012999">
    <property type="entry name" value="Pyr_OxRdtase_I_AS"/>
</dbReference>
<dbReference type="EMBL" id="JQBZ01000025">
    <property type="protein sequence ID" value="KRN88816.1"/>
    <property type="molecule type" value="Genomic_DNA"/>
</dbReference>
<dbReference type="PIRSF" id="PIRSF000350">
    <property type="entry name" value="Mercury_reductase_MerA"/>
    <property type="match status" value="1"/>
</dbReference>
<evidence type="ECO:0000313" key="15">
    <source>
        <dbReference type="Proteomes" id="UP000051500"/>
    </source>
</evidence>
<dbReference type="OrthoDB" id="9800167at2"/>
<dbReference type="Pfam" id="PF02852">
    <property type="entry name" value="Pyr_redox_dim"/>
    <property type="match status" value="1"/>
</dbReference>
<feature type="binding site" evidence="9">
    <location>
        <begin position="167"/>
        <end position="174"/>
    </location>
    <ligand>
        <name>NAD(+)</name>
        <dbReference type="ChEBI" id="CHEBI:57540"/>
    </ligand>
</feature>
<accession>A0A0R2KHF9</accession>
<evidence type="ECO:0000256" key="6">
    <source>
        <dbReference type="ARBA" id="ARBA00023157"/>
    </source>
</evidence>
<keyword evidence="5 11" id="KW-0560">Oxidoreductase</keyword>
<dbReference type="eggNOG" id="COG1249">
    <property type="taxonomic scope" value="Bacteria"/>
</dbReference>
<gene>
    <name evidence="14" type="ORF">IV53_GL000786</name>
</gene>
<keyword evidence="6" id="KW-1015">Disulfide bond</keyword>
<evidence type="ECO:0000256" key="10">
    <source>
        <dbReference type="PIRSR" id="PIRSR000350-4"/>
    </source>
</evidence>
<dbReference type="PANTHER" id="PTHR43014">
    <property type="entry name" value="MERCURIC REDUCTASE"/>
    <property type="match status" value="1"/>
</dbReference>
<keyword evidence="2 11" id="KW-0285">Flavoprotein</keyword>
<feature type="binding site" evidence="9">
    <location>
        <begin position="129"/>
        <end position="131"/>
    </location>
    <ligand>
        <name>FAD</name>
        <dbReference type="ChEBI" id="CHEBI:57692"/>
    </ligand>
</feature>
<evidence type="ECO:0000256" key="2">
    <source>
        <dbReference type="ARBA" id="ARBA00022630"/>
    </source>
</evidence>
<keyword evidence="15" id="KW-1185">Reference proteome</keyword>
<dbReference type="InterPro" id="IPR036188">
    <property type="entry name" value="FAD/NAD-bd_sf"/>
</dbReference>